<name>A0A0F7SKR9_PHARH</name>
<keyword evidence="2 6" id="KW-0812">Transmembrane</keyword>
<evidence type="ECO:0000256" key="4">
    <source>
        <dbReference type="ARBA" id="ARBA00023136"/>
    </source>
</evidence>
<dbReference type="GO" id="GO:0005768">
    <property type="term" value="C:endosome"/>
    <property type="evidence" value="ECO:0007669"/>
    <property type="project" value="TreeGrafter"/>
</dbReference>
<dbReference type="GO" id="GO:0005829">
    <property type="term" value="C:cytosol"/>
    <property type="evidence" value="ECO:0007669"/>
    <property type="project" value="GOC"/>
</dbReference>
<evidence type="ECO:0000313" key="7">
    <source>
        <dbReference type="EMBL" id="CDZ98044.1"/>
    </source>
</evidence>
<feature type="region of interest" description="Disordered" evidence="5">
    <location>
        <begin position="222"/>
        <end position="267"/>
    </location>
</feature>
<dbReference type="PANTHER" id="PTHR14856">
    <property type="entry name" value="PQ-LOOP REPEAT-CONTAINING PROTEIN 1-LIKE PROTEIN"/>
    <property type="match status" value="1"/>
</dbReference>
<reference evidence="7" key="1">
    <citation type="submission" date="2014-08" db="EMBL/GenBank/DDBJ databases">
        <authorList>
            <person name="Sharma Rahul"/>
            <person name="Thines Marco"/>
        </authorList>
    </citation>
    <scope>NUCLEOTIDE SEQUENCE</scope>
</reference>
<feature type="transmembrane region" description="Helical" evidence="6">
    <location>
        <begin position="195"/>
        <end position="217"/>
    </location>
</feature>
<dbReference type="GO" id="GO:0042147">
    <property type="term" value="P:retrograde transport, endosome to Golgi"/>
    <property type="evidence" value="ECO:0007669"/>
    <property type="project" value="TreeGrafter"/>
</dbReference>
<dbReference type="GO" id="GO:0045332">
    <property type="term" value="P:phospholipid translocation"/>
    <property type="evidence" value="ECO:0007669"/>
    <property type="project" value="TreeGrafter"/>
</dbReference>
<protein>
    <submittedName>
        <fullName evidence="7">Predicted membrane protein</fullName>
    </submittedName>
</protein>
<dbReference type="GO" id="GO:0016020">
    <property type="term" value="C:membrane"/>
    <property type="evidence" value="ECO:0007669"/>
    <property type="project" value="UniProtKB-SubCell"/>
</dbReference>
<evidence type="ECO:0000256" key="3">
    <source>
        <dbReference type="ARBA" id="ARBA00022989"/>
    </source>
</evidence>
<evidence type="ECO:0000256" key="5">
    <source>
        <dbReference type="SAM" id="MobiDB-lite"/>
    </source>
</evidence>
<evidence type="ECO:0000256" key="6">
    <source>
        <dbReference type="SAM" id="Phobius"/>
    </source>
</evidence>
<feature type="transmembrane region" description="Helical" evidence="6">
    <location>
        <begin position="38"/>
        <end position="57"/>
    </location>
</feature>
<proteinExistence type="predicted"/>
<feature type="transmembrane region" description="Helical" evidence="6">
    <location>
        <begin position="109"/>
        <end position="130"/>
    </location>
</feature>
<dbReference type="Pfam" id="PF04193">
    <property type="entry name" value="PQ-loop"/>
    <property type="match status" value="1"/>
</dbReference>
<sequence length="267" mass="30128">MGNIIGALTSIGIAIGPPLIYADQAWSIIKKQDSTGFSRDVCAIILIANIARCVFWLGNRFELALLFQSIFLCLSMLVLLFILLKYRKSDVDTEESSRRPFHFWDWTSFGQYVEFLAGLIVILCVLYLIFGGHETFIDILGFIALGIESQLPTPQAFSNFRRRSCYGLRISTLAGWLGGDIFKTCYFFFKKSPKQFIICGLITISIDLVIVAQMSIYGTPRPESAIEGDDESSFSEERQGLTDLTPDRERERDLEREGADGVEEGRR</sequence>
<keyword evidence="3 6" id="KW-1133">Transmembrane helix</keyword>
<dbReference type="InterPro" id="IPR052241">
    <property type="entry name" value="SLC66/Scramblase_ANY1"/>
</dbReference>
<feature type="transmembrane region" description="Helical" evidence="6">
    <location>
        <begin position="64"/>
        <end position="84"/>
    </location>
</feature>
<feature type="compositionally biased region" description="Basic and acidic residues" evidence="5">
    <location>
        <begin position="235"/>
        <end position="267"/>
    </location>
</feature>
<dbReference type="Gene3D" id="1.20.1280.290">
    <property type="match status" value="2"/>
</dbReference>
<evidence type="ECO:0000256" key="2">
    <source>
        <dbReference type="ARBA" id="ARBA00022692"/>
    </source>
</evidence>
<dbReference type="AlphaFoldDB" id="A0A0F7SKR9"/>
<accession>A0A0F7SKR9</accession>
<evidence type="ECO:0000256" key="1">
    <source>
        <dbReference type="ARBA" id="ARBA00004141"/>
    </source>
</evidence>
<dbReference type="InterPro" id="IPR006603">
    <property type="entry name" value="PQ-loop_rpt"/>
</dbReference>
<keyword evidence="4 6" id="KW-0472">Membrane</keyword>
<organism evidence="7">
    <name type="scientific">Phaffia rhodozyma</name>
    <name type="common">Yeast</name>
    <name type="synonym">Xanthophyllomyces dendrorhous</name>
    <dbReference type="NCBI Taxonomy" id="264483"/>
    <lineage>
        <taxon>Eukaryota</taxon>
        <taxon>Fungi</taxon>
        <taxon>Dikarya</taxon>
        <taxon>Basidiomycota</taxon>
        <taxon>Agaricomycotina</taxon>
        <taxon>Tremellomycetes</taxon>
        <taxon>Cystofilobasidiales</taxon>
        <taxon>Mrakiaceae</taxon>
        <taxon>Phaffia</taxon>
    </lineage>
</organism>
<dbReference type="PANTHER" id="PTHR14856:SF9">
    <property type="entry name" value="PQ-LOOP REPEAT-CONTAINING PROTEIN 1"/>
    <property type="match status" value="1"/>
</dbReference>
<dbReference type="EMBL" id="LN483273">
    <property type="protein sequence ID" value="CDZ98044.1"/>
    <property type="molecule type" value="Genomic_DNA"/>
</dbReference>
<comment type="subcellular location">
    <subcellularLocation>
        <location evidence="1">Membrane</location>
        <topology evidence="1">Multi-pass membrane protein</topology>
    </subcellularLocation>
</comment>
<dbReference type="FunFam" id="1.20.1280.290:FF:000005">
    <property type="entry name" value="PQ-loop repeat-containing protein 1"/>
    <property type="match status" value="1"/>
</dbReference>
<dbReference type="GO" id="GO:0005802">
    <property type="term" value="C:trans-Golgi network"/>
    <property type="evidence" value="ECO:0007669"/>
    <property type="project" value="TreeGrafter"/>
</dbReference>